<dbReference type="EMBL" id="JACHLL010000004">
    <property type="protein sequence ID" value="MBB6342459.1"/>
    <property type="molecule type" value="Genomic_DNA"/>
</dbReference>
<dbReference type="RefSeq" id="WP_184683955.1">
    <property type="nucleotide sequence ID" value="NZ_JACHLL010000004.1"/>
</dbReference>
<sequence length="83" mass="8831">MEQPVHSFTQLFAQLGLPSDEASIRHFIGCNSPLAEHLDLADAPCWTPAQAAFLREAVADDADWAEAADALSAALRQARPASG</sequence>
<organism evidence="1 2">
    <name type="scientific">Pseudomonas fluvialis</name>
    <dbReference type="NCBI Taxonomy" id="1793966"/>
    <lineage>
        <taxon>Bacteria</taxon>
        <taxon>Pseudomonadati</taxon>
        <taxon>Pseudomonadota</taxon>
        <taxon>Gammaproteobacteria</taxon>
        <taxon>Pseudomonadales</taxon>
        <taxon>Pseudomonadaceae</taxon>
        <taxon>Pseudomonas</taxon>
    </lineage>
</organism>
<dbReference type="InterPro" id="IPR038086">
    <property type="entry name" value="DUF2789_sf"/>
</dbReference>
<keyword evidence="2" id="KW-1185">Reference proteome</keyword>
<protein>
    <recommendedName>
        <fullName evidence="3">DUF2789 domain-containing protein</fullName>
    </recommendedName>
</protein>
<dbReference type="Pfam" id="PF10982">
    <property type="entry name" value="DUF2789"/>
    <property type="match status" value="1"/>
</dbReference>
<dbReference type="Gene3D" id="1.10.10.1130">
    <property type="entry name" value="Uncharacterised protein PF10982, DUF2789"/>
    <property type="match status" value="1"/>
</dbReference>
<dbReference type="AlphaFoldDB" id="A0A7X0BT95"/>
<dbReference type="Proteomes" id="UP000557193">
    <property type="component" value="Unassembled WGS sequence"/>
</dbReference>
<evidence type="ECO:0000313" key="2">
    <source>
        <dbReference type="Proteomes" id="UP000557193"/>
    </source>
</evidence>
<comment type="caution">
    <text evidence="1">The sequence shown here is derived from an EMBL/GenBank/DDBJ whole genome shotgun (WGS) entry which is preliminary data.</text>
</comment>
<gene>
    <name evidence="1" type="ORF">HNP49_002641</name>
</gene>
<dbReference type="InterPro" id="IPR021250">
    <property type="entry name" value="DUF2789"/>
</dbReference>
<evidence type="ECO:0008006" key="3">
    <source>
        <dbReference type="Google" id="ProtNLM"/>
    </source>
</evidence>
<reference evidence="1 2" key="1">
    <citation type="submission" date="2020-08" db="EMBL/GenBank/DDBJ databases">
        <title>Functional genomics of gut bacteria from endangered species of beetles.</title>
        <authorList>
            <person name="Carlos-Shanley C."/>
        </authorList>
    </citation>
    <scope>NUCLEOTIDE SEQUENCE [LARGE SCALE GENOMIC DNA]</scope>
    <source>
        <strain evidence="1 2">S00202</strain>
    </source>
</reference>
<evidence type="ECO:0000313" key="1">
    <source>
        <dbReference type="EMBL" id="MBB6342459.1"/>
    </source>
</evidence>
<name>A0A7X0BT95_9PSED</name>
<proteinExistence type="predicted"/>
<accession>A0A7X0BT95</accession>